<dbReference type="Gene3D" id="1.10.10.200">
    <property type="match status" value="1"/>
</dbReference>
<dbReference type="Pfam" id="PF02022">
    <property type="entry name" value="Integrase_Zn"/>
    <property type="match status" value="1"/>
</dbReference>
<dbReference type="GO" id="GO:0003964">
    <property type="term" value="F:RNA-directed DNA polymerase activity"/>
    <property type="evidence" value="ECO:0007669"/>
    <property type="project" value="UniProtKB-KW"/>
</dbReference>
<evidence type="ECO:0000256" key="3">
    <source>
        <dbReference type="ARBA" id="ARBA00022695"/>
    </source>
</evidence>
<protein>
    <recommendedName>
        <fullName evidence="1">RNA-directed DNA polymerase</fullName>
        <ecNumber evidence="1">2.7.7.49</ecNumber>
    </recommendedName>
</protein>
<dbReference type="InterPro" id="IPR036397">
    <property type="entry name" value="RNaseH_sf"/>
</dbReference>
<dbReference type="SUPFAM" id="SSF53098">
    <property type="entry name" value="Ribonuclease H-like"/>
    <property type="match status" value="1"/>
</dbReference>
<evidence type="ECO:0000259" key="14">
    <source>
        <dbReference type="PROSITE" id="PS50879"/>
    </source>
</evidence>
<dbReference type="PANTHER" id="PTHR41694:SF4">
    <property type="entry name" value="ENDOGENOUS RETROVIRUS GROUP K MEMBER 10 POL PROTEIN-RELATED"/>
    <property type="match status" value="1"/>
</dbReference>
<dbReference type="GO" id="GO:0008270">
    <property type="term" value="F:zinc ion binding"/>
    <property type="evidence" value="ECO:0007669"/>
    <property type="project" value="UniProtKB-KW"/>
</dbReference>
<evidence type="ECO:0000256" key="10">
    <source>
        <dbReference type="ARBA" id="ARBA00023125"/>
    </source>
</evidence>
<dbReference type="GO" id="GO:0003677">
    <property type="term" value="F:DNA binding"/>
    <property type="evidence" value="ECO:0007669"/>
    <property type="project" value="UniProtKB-KW"/>
</dbReference>
<keyword evidence="7" id="KW-0378">Hydrolase</keyword>
<keyword evidence="5" id="KW-0479">Metal-binding</keyword>
<keyword evidence="6" id="KW-0255">Endonuclease</keyword>
<dbReference type="EC" id="2.7.7.49" evidence="1"/>
<dbReference type="Pfam" id="PF06817">
    <property type="entry name" value="RVT_thumb"/>
    <property type="match status" value="1"/>
</dbReference>
<keyword evidence="17" id="KW-1185">Reference proteome</keyword>
<dbReference type="InterPro" id="IPR012337">
    <property type="entry name" value="RNaseH-like_sf"/>
</dbReference>
<dbReference type="Gene3D" id="3.30.420.10">
    <property type="entry name" value="Ribonuclease H-like superfamily/Ribonuclease H"/>
    <property type="match status" value="2"/>
</dbReference>
<keyword evidence="12" id="KW-0863">Zinc-finger</keyword>
<dbReference type="InterPro" id="IPR003308">
    <property type="entry name" value="Integrase_Zn-bd_dom_N"/>
</dbReference>
<dbReference type="PANTHER" id="PTHR41694">
    <property type="entry name" value="ENDOGENOUS RETROVIRUS GROUP K MEMBER POL PROTEIN"/>
    <property type="match status" value="1"/>
</dbReference>
<evidence type="ECO:0000256" key="5">
    <source>
        <dbReference type="ARBA" id="ARBA00022723"/>
    </source>
</evidence>
<evidence type="ECO:0000259" key="13">
    <source>
        <dbReference type="PROSITE" id="PS50876"/>
    </source>
</evidence>
<keyword evidence="9" id="KW-0695">RNA-directed DNA polymerase</keyword>
<dbReference type="InterPro" id="IPR001584">
    <property type="entry name" value="Integrase_cat-core"/>
</dbReference>
<dbReference type="SUPFAM" id="SSF56672">
    <property type="entry name" value="DNA/RNA polymerases"/>
    <property type="match status" value="1"/>
</dbReference>
<dbReference type="PROSITE" id="PS50994">
    <property type="entry name" value="INTEGRASE"/>
    <property type="match status" value="1"/>
</dbReference>
<feature type="domain" description="Integrase catalytic" evidence="15">
    <location>
        <begin position="431"/>
        <end position="480"/>
    </location>
</feature>
<dbReference type="InterPro" id="IPR043502">
    <property type="entry name" value="DNA/RNA_pol_sf"/>
</dbReference>
<keyword evidence="10" id="KW-0238">DNA-binding</keyword>
<feature type="domain" description="Integrase-type" evidence="13">
    <location>
        <begin position="381"/>
        <end position="422"/>
    </location>
</feature>
<keyword evidence="4" id="KW-0540">Nuclease</keyword>
<dbReference type="InterPro" id="IPR043128">
    <property type="entry name" value="Rev_trsase/Diguanyl_cyclase"/>
</dbReference>
<feature type="non-terminal residue" evidence="16">
    <location>
        <position position="480"/>
    </location>
</feature>
<name>A0A851EIL9_9CORV</name>
<dbReference type="InterPro" id="IPR010661">
    <property type="entry name" value="RVT_thumb"/>
</dbReference>
<organism evidence="16 17">
    <name type="scientific">Dryoscopus gambensis</name>
    <dbReference type="NCBI Taxonomy" id="85069"/>
    <lineage>
        <taxon>Eukaryota</taxon>
        <taxon>Metazoa</taxon>
        <taxon>Chordata</taxon>
        <taxon>Craniata</taxon>
        <taxon>Vertebrata</taxon>
        <taxon>Euteleostomi</taxon>
        <taxon>Archelosauria</taxon>
        <taxon>Archosauria</taxon>
        <taxon>Dinosauria</taxon>
        <taxon>Saurischia</taxon>
        <taxon>Theropoda</taxon>
        <taxon>Coelurosauria</taxon>
        <taxon>Aves</taxon>
        <taxon>Neognathae</taxon>
        <taxon>Neoaves</taxon>
        <taxon>Telluraves</taxon>
        <taxon>Australaves</taxon>
        <taxon>Passeriformes</taxon>
        <taxon>Corvoidea</taxon>
        <taxon>Malaconotidae</taxon>
        <taxon>Dryoscopus</taxon>
    </lineage>
</organism>
<evidence type="ECO:0000313" key="17">
    <source>
        <dbReference type="Proteomes" id="UP000604080"/>
    </source>
</evidence>
<evidence type="ECO:0000256" key="12">
    <source>
        <dbReference type="PROSITE-ProRule" id="PRU00450"/>
    </source>
</evidence>
<evidence type="ECO:0000256" key="1">
    <source>
        <dbReference type="ARBA" id="ARBA00012493"/>
    </source>
</evidence>
<evidence type="ECO:0000256" key="8">
    <source>
        <dbReference type="ARBA" id="ARBA00022833"/>
    </source>
</evidence>
<gene>
    <name evidence="16" type="primary">Ervk11_1</name>
    <name evidence="16" type="ORF">DRYGAM_R00432</name>
</gene>
<evidence type="ECO:0000256" key="4">
    <source>
        <dbReference type="ARBA" id="ARBA00022722"/>
    </source>
</evidence>
<comment type="caution">
    <text evidence="16">The sequence shown here is derived from an EMBL/GenBank/DDBJ whole genome shotgun (WGS) entry which is preliminary data.</text>
</comment>
<evidence type="ECO:0000259" key="15">
    <source>
        <dbReference type="PROSITE" id="PS50994"/>
    </source>
</evidence>
<accession>A0A851EIL9</accession>
<reference evidence="16" key="1">
    <citation type="submission" date="2019-10" db="EMBL/GenBank/DDBJ databases">
        <title>Bird 10,000 Genomes (B10K) Project - Family phase.</title>
        <authorList>
            <person name="Zhang G."/>
        </authorList>
    </citation>
    <scope>NUCLEOTIDE SEQUENCE</scope>
    <source>
        <strain evidence="16">B10K-DU-002-56</strain>
        <tissue evidence="16">Muscle</tissue>
    </source>
</reference>
<evidence type="ECO:0000256" key="9">
    <source>
        <dbReference type="ARBA" id="ARBA00022918"/>
    </source>
</evidence>
<keyword evidence="2" id="KW-0808">Transferase</keyword>
<dbReference type="GO" id="GO:0035613">
    <property type="term" value="F:RNA stem-loop binding"/>
    <property type="evidence" value="ECO:0007669"/>
    <property type="project" value="TreeGrafter"/>
</dbReference>
<sequence>GFEIQTEKIQCTCPWTYLGLRIGEQTIVPQQLTTQNDPKTLQDLHQLCGSISWVHPLLGVTMELLALLFDLLKGCEDLDSPCTITVEAWAAISKAQLALSSRQAHRTLLHLPFNFIVLGNTPRFHGLIFQGDTVQKDPLTIIELIFLSHQPSKSITTPQERMAQLIMRARACLRTLEGCDFACIHLPLTVGNLDHLLQTNECLQFALDSDTGQVSVHKPKHKLFNTAFSLVPKSLQSPTPLKALTVLTDGSGASHKVMTWQDPRTQMWESLVQVVERSPQKAELAPVVTAFEKFEEPFNLVTDLACVAGMTIRVEHALLKEVANPKLYQLLLELIYLLSHREQPYHVMHVRSYTDLPGPIAEGNQRADALAMAVHSPSLPDTFAQAKLSHQFFHHSVSALIRMFNIHRDQAWAIVATCPICQHYQIPSLGTGVNPCSLSSGQLWQTDVTHVPQFGRLKYVQVSVDTFSGAIFAPAHAGEK</sequence>
<dbReference type="AlphaFoldDB" id="A0A851EIL9"/>
<keyword evidence="8" id="KW-0862">Zinc</keyword>
<evidence type="ECO:0000313" key="16">
    <source>
        <dbReference type="EMBL" id="NWI79584.1"/>
    </source>
</evidence>
<feature type="domain" description="RNase H type-1" evidence="14">
    <location>
        <begin position="240"/>
        <end position="376"/>
    </location>
</feature>
<dbReference type="InterPro" id="IPR017856">
    <property type="entry name" value="Integrase-like_N"/>
</dbReference>
<keyword evidence="3" id="KW-0548">Nucleotidyltransferase</keyword>
<evidence type="ECO:0000256" key="2">
    <source>
        <dbReference type="ARBA" id="ARBA00022679"/>
    </source>
</evidence>
<dbReference type="GO" id="GO:0015074">
    <property type="term" value="P:DNA integration"/>
    <property type="evidence" value="ECO:0007669"/>
    <property type="project" value="InterPro"/>
</dbReference>
<dbReference type="Proteomes" id="UP000604080">
    <property type="component" value="Unassembled WGS sequence"/>
</dbReference>
<dbReference type="Gene3D" id="3.30.70.270">
    <property type="match status" value="1"/>
</dbReference>
<dbReference type="SUPFAM" id="SSF46919">
    <property type="entry name" value="N-terminal Zn binding domain of HIV integrase"/>
    <property type="match status" value="1"/>
</dbReference>
<dbReference type="EMBL" id="WEIT01025459">
    <property type="protein sequence ID" value="NWI79584.1"/>
    <property type="molecule type" value="Genomic_DNA"/>
</dbReference>
<dbReference type="PROSITE" id="PS50879">
    <property type="entry name" value="RNASE_H_1"/>
    <property type="match status" value="1"/>
</dbReference>
<evidence type="ECO:0000256" key="11">
    <source>
        <dbReference type="ARBA" id="ARBA00023268"/>
    </source>
</evidence>
<evidence type="ECO:0000256" key="7">
    <source>
        <dbReference type="ARBA" id="ARBA00022801"/>
    </source>
</evidence>
<evidence type="ECO:0000256" key="6">
    <source>
        <dbReference type="ARBA" id="ARBA00022759"/>
    </source>
</evidence>
<keyword evidence="11" id="KW-0511">Multifunctional enzyme</keyword>
<feature type="non-terminal residue" evidence="16">
    <location>
        <position position="1"/>
    </location>
</feature>
<proteinExistence type="predicted"/>
<dbReference type="GO" id="GO:0004523">
    <property type="term" value="F:RNA-DNA hybrid ribonuclease activity"/>
    <property type="evidence" value="ECO:0007669"/>
    <property type="project" value="InterPro"/>
</dbReference>
<dbReference type="InterPro" id="IPR002156">
    <property type="entry name" value="RNaseH_domain"/>
</dbReference>
<dbReference type="PROSITE" id="PS50876">
    <property type="entry name" value="ZF_INTEGRASE"/>
    <property type="match status" value="1"/>
</dbReference>